<dbReference type="InterPro" id="IPR003594">
    <property type="entry name" value="HATPase_dom"/>
</dbReference>
<dbReference type="PANTHER" id="PTHR43156">
    <property type="entry name" value="STAGE II SPORULATION PROTEIN E-RELATED"/>
    <property type="match status" value="1"/>
</dbReference>
<keyword evidence="1" id="KW-0378">Hydrolase</keyword>
<dbReference type="InterPro" id="IPR036890">
    <property type="entry name" value="HATPase_C_sf"/>
</dbReference>
<comment type="caution">
    <text evidence="3">The sequence shown here is derived from an EMBL/GenBank/DDBJ whole genome shotgun (WGS) entry which is preliminary data.</text>
</comment>
<dbReference type="RefSeq" id="WP_345680144.1">
    <property type="nucleotide sequence ID" value="NZ_BAABHS010000041.1"/>
</dbReference>
<feature type="domain" description="PPM-type phosphatase" evidence="2">
    <location>
        <begin position="140"/>
        <end position="359"/>
    </location>
</feature>
<dbReference type="InterPro" id="IPR052016">
    <property type="entry name" value="Bact_Sigma-Reg"/>
</dbReference>
<dbReference type="Pfam" id="PF01590">
    <property type="entry name" value="GAF"/>
    <property type="match status" value="1"/>
</dbReference>
<dbReference type="EMBL" id="BAABHS010000041">
    <property type="protein sequence ID" value="GAA4990800.1"/>
    <property type="molecule type" value="Genomic_DNA"/>
</dbReference>
<dbReference type="InterPro" id="IPR036457">
    <property type="entry name" value="PPM-type-like_dom_sf"/>
</dbReference>
<evidence type="ECO:0000259" key="2">
    <source>
        <dbReference type="SMART" id="SM00331"/>
    </source>
</evidence>
<dbReference type="PANTHER" id="PTHR43156:SF2">
    <property type="entry name" value="STAGE II SPORULATION PROTEIN E"/>
    <property type="match status" value="1"/>
</dbReference>
<dbReference type="InterPro" id="IPR001932">
    <property type="entry name" value="PPM-type_phosphatase-like_dom"/>
</dbReference>
<proteinExistence type="predicted"/>
<name>A0ABP9I7L3_9ACTN</name>
<dbReference type="Gene3D" id="3.30.450.40">
    <property type="match status" value="1"/>
</dbReference>
<dbReference type="InterPro" id="IPR029016">
    <property type="entry name" value="GAF-like_dom_sf"/>
</dbReference>
<dbReference type="Pfam" id="PF13581">
    <property type="entry name" value="HATPase_c_2"/>
    <property type="match status" value="1"/>
</dbReference>
<dbReference type="CDD" id="cd16936">
    <property type="entry name" value="HATPase_RsbW-like"/>
    <property type="match status" value="1"/>
</dbReference>
<dbReference type="Pfam" id="PF07228">
    <property type="entry name" value="SpoIIE"/>
    <property type="match status" value="1"/>
</dbReference>
<evidence type="ECO:0000256" key="1">
    <source>
        <dbReference type="ARBA" id="ARBA00022801"/>
    </source>
</evidence>
<reference evidence="4" key="1">
    <citation type="journal article" date="2019" name="Int. J. Syst. Evol. Microbiol.">
        <title>The Global Catalogue of Microorganisms (GCM) 10K type strain sequencing project: providing services to taxonomists for standard genome sequencing and annotation.</title>
        <authorList>
            <consortium name="The Broad Institute Genomics Platform"/>
            <consortium name="The Broad Institute Genome Sequencing Center for Infectious Disease"/>
            <person name="Wu L."/>
            <person name="Ma J."/>
        </authorList>
    </citation>
    <scope>NUCLEOTIDE SEQUENCE [LARGE SCALE GENOMIC DNA]</scope>
    <source>
        <strain evidence="4">JCM 17986</strain>
    </source>
</reference>
<protein>
    <recommendedName>
        <fullName evidence="2">PPM-type phosphatase domain-containing protein</fullName>
    </recommendedName>
</protein>
<evidence type="ECO:0000313" key="3">
    <source>
        <dbReference type="EMBL" id="GAA4990800.1"/>
    </source>
</evidence>
<organism evidence="3 4">
    <name type="scientific">Yinghuangia aomiensis</name>
    <dbReference type="NCBI Taxonomy" id="676205"/>
    <lineage>
        <taxon>Bacteria</taxon>
        <taxon>Bacillati</taxon>
        <taxon>Actinomycetota</taxon>
        <taxon>Actinomycetes</taxon>
        <taxon>Kitasatosporales</taxon>
        <taxon>Streptomycetaceae</taxon>
        <taxon>Yinghuangia</taxon>
    </lineage>
</organism>
<keyword evidence="4" id="KW-1185">Reference proteome</keyword>
<dbReference type="InterPro" id="IPR003018">
    <property type="entry name" value="GAF"/>
</dbReference>
<dbReference type="Gene3D" id="3.30.565.10">
    <property type="entry name" value="Histidine kinase-like ATPase, C-terminal domain"/>
    <property type="match status" value="1"/>
</dbReference>
<dbReference type="SUPFAM" id="SSF55874">
    <property type="entry name" value="ATPase domain of HSP90 chaperone/DNA topoisomerase II/histidine kinase"/>
    <property type="match status" value="1"/>
</dbReference>
<dbReference type="Gene3D" id="3.60.40.10">
    <property type="entry name" value="PPM-type phosphatase domain"/>
    <property type="match status" value="1"/>
</dbReference>
<dbReference type="SMART" id="SM00331">
    <property type="entry name" value="PP2C_SIG"/>
    <property type="match status" value="1"/>
</dbReference>
<evidence type="ECO:0000313" key="4">
    <source>
        <dbReference type="Proteomes" id="UP001500466"/>
    </source>
</evidence>
<dbReference type="SUPFAM" id="SSF55781">
    <property type="entry name" value="GAF domain-like"/>
    <property type="match status" value="1"/>
</dbReference>
<accession>A0ABP9I7L3</accession>
<gene>
    <name evidence="3" type="ORF">GCM10023205_73120</name>
</gene>
<dbReference type="SUPFAM" id="SSF81606">
    <property type="entry name" value="PP2C-like"/>
    <property type="match status" value="1"/>
</dbReference>
<dbReference type="Proteomes" id="UP001500466">
    <property type="component" value="Unassembled WGS sequence"/>
</dbReference>
<sequence>MAHIGTSWPADLIPVGERAEVPPESPEALTLERGATLLSPKVDAVPDDGPELLRRLLPKGGHSLLAVPLFARGHLLGAVQLWRTERAESFNEDDARLLEEVGSRAALSVDNARRYTRERRTALALQHSLLAGAGTRTPAAETFGAYLPTATAAGIGGDWYDVIPLSSLRVALVIGDVVGHGLAASGTMGRLRTAVQALADLDLPPDELLTHVDDLVQRLPGDPDATASITGATCLYAEYDPASGHCRIASAGHPPPAVVDADGRSRFIDVDPGPPLGVGGMPFETADVALTPGSVLVLYSDGLVTGPDHDLDRGMRKLLENIDKTDVTHRELEGPGRNLLDAMGGASHDDDTTLLLARVHPLPAEDVVTWDLPSDPTCVKQAREFALRQLTTWGLDDLAFTTELVVSELVTNAFRYGGRGPIVVRLIRGDVLVCEVSDLSNTQPRLRRARSTDEGGRGLFLVAQLTHRWGSRYQQTGKTIWAEQAITNDTKVAGATAWSGLTG</sequence>